<keyword evidence="3" id="KW-0472">Membrane</keyword>
<feature type="region of interest" description="Disordered" evidence="2">
    <location>
        <begin position="260"/>
        <end position="287"/>
    </location>
</feature>
<gene>
    <name evidence="4" type="ORF">SAMN02787118_111247</name>
</gene>
<sequence>MDRMEQRALALQALRTAAELTAELRELKARSRLTYRQLEERAARHGEMLPRSTLADVLRNGSLPRPELLAAFVRACGEGDDVDEWLAARQRAAESPAPSAESGPSAANAPGTVRRLTDSRRTRVVAVSVAALALVTAASWAALRDSGGSGTSESAPTSASTQLPRDQVLIRPLGSPGLCVTDGQVADNRYGSLVAVQRPCGETEPQTTTLEPVGKNAYRISWFRPDQGKGCLKALTSGPGKGLLEPWEACDRTTAFRFVRMEPKESERPKQSRESERSRESRGSGVSRQAVGRTYLIHVTDEKCVGIRAASTVAGAEAVVEPCSGTDAQLFVVEAAL</sequence>
<proteinExistence type="predicted"/>
<feature type="region of interest" description="Disordered" evidence="2">
    <location>
        <begin position="90"/>
        <end position="115"/>
    </location>
</feature>
<dbReference type="CDD" id="cd00161">
    <property type="entry name" value="beta-trefoil_Ricin-like"/>
    <property type="match status" value="1"/>
</dbReference>
<evidence type="ECO:0000313" key="4">
    <source>
        <dbReference type="EMBL" id="SFF74441.1"/>
    </source>
</evidence>
<feature type="compositionally biased region" description="Low complexity" evidence="2">
    <location>
        <begin position="90"/>
        <end position="111"/>
    </location>
</feature>
<keyword evidence="1" id="KW-0175">Coiled coil</keyword>
<dbReference type="Proteomes" id="UP000181942">
    <property type="component" value="Unassembled WGS sequence"/>
</dbReference>
<dbReference type="EMBL" id="FONR01000011">
    <property type="protein sequence ID" value="SFF74441.1"/>
    <property type="molecule type" value="Genomic_DNA"/>
</dbReference>
<feature type="transmembrane region" description="Helical" evidence="3">
    <location>
        <begin position="124"/>
        <end position="143"/>
    </location>
</feature>
<feature type="compositionally biased region" description="Basic and acidic residues" evidence="2">
    <location>
        <begin position="260"/>
        <end position="282"/>
    </location>
</feature>
<evidence type="ECO:0000256" key="1">
    <source>
        <dbReference type="SAM" id="Coils"/>
    </source>
</evidence>
<feature type="coiled-coil region" evidence="1">
    <location>
        <begin position="10"/>
        <end position="41"/>
    </location>
</feature>
<keyword evidence="3" id="KW-1133">Transmembrane helix</keyword>
<accession>A0A1I2LB74</accession>
<name>A0A1I2LB74_9ACTN</name>
<dbReference type="AlphaFoldDB" id="A0A1I2LB74"/>
<evidence type="ECO:0000313" key="5">
    <source>
        <dbReference type="Proteomes" id="UP000181942"/>
    </source>
</evidence>
<reference evidence="4 5" key="1">
    <citation type="submission" date="2016-10" db="EMBL/GenBank/DDBJ databases">
        <authorList>
            <person name="de Groot N.N."/>
        </authorList>
    </citation>
    <scope>NUCLEOTIDE SEQUENCE [LARGE SCALE GENOMIC DNA]</scope>
    <source>
        <strain evidence="4 5">OK461</strain>
    </source>
</reference>
<protein>
    <recommendedName>
        <fullName evidence="6">XRE family transcriptional regulator</fullName>
    </recommendedName>
</protein>
<organism evidence="4 5">
    <name type="scientific">Streptomyces mirabilis</name>
    <dbReference type="NCBI Taxonomy" id="68239"/>
    <lineage>
        <taxon>Bacteria</taxon>
        <taxon>Bacillati</taxon>
        <taxon>Actinomycetota</taxon>
        <taxon>Actinomycetes</taxon>
        <taxon>Kitasatosporales</taxon>
        <taxon>Streptomycetaceae</taxon>
        <taxon>Streptomyces</taxon>
    </lineage>
</organism>
<keyword evidence="3" id="KW-0812">Transmembrane</keyword>
<evidence type="ECO:0000256" key="3">
    <source>
        <dbReference type="SAM" id="Phobius"/>
    </source>
</evidence>
<evidence type="ECO:0000256" key="2">
    <source>
        <dbReference type="SAM" id="MobiDB-lite"/>
    </source>
</evidence>
<evidence type="ECO:0008006" key="6">
    <source>
        <dbReference type="Google" id="ProtNLM"/>
    </source>
</evidence>